<feature type="region of interest" description="Disordered" evidence="10">
    <location>
        <begin position="310"/>
        <end position="330"/>
    </location>
</feature>
<accession>A0AAV4ZZP9</accession>
<dbReference type="InterPro" id="IPR036078">
    <property type="entry name" value="Spo11/TopoVI_A_sf"/>
</dbReference>
<evidence type="ECO:0000256" key="5">
    <source>
        <dbReference type="ARBA" id="ARBA00022723"/>
    </source>
</evidence>
<organism evidence="13 14">
    <name type="scientific">Clathrus columnatus</name>
    <dbReference type="NCBI Taxonomy" id="1419009"/>
    <lineage>
        <taxon>Eukaryota</taxon>
        <taxon>Fungi</taxon>
        <taxon>Dikarya</taxon>
        <taxon>Basidiomycota</taxon>
        <taxon>Agaricomycotina</taxon>
        <taxon>Agaricomycetes</taxon>
        <taxon>Phallomycetidae</taxon>
        <taxon>Phallales</taxon>
        <taxon>Clathraceae</taxon>
        <taxon>Clathrus</taxon>
    </lineage>
</organism>
<dbReference type="PRINTS" id="PR01550">
    <property type="entry name" value="TOP6AFAMILY"/>
</dbReference>
<dbReference type="SUPFAM" id="SSF56726">
    <property type="entry name" value="DNA topoisomerase IV, alpha subunit"/>
    <property type="match status" value="1"/>
</dbReference>
<evidence type="ECO:0000256" key="2">
    <source>
        <dbReference type="ARBA" id="ARBA00001946"/>
    </source>
</evidence>
<dbReference type="GO" id="GO:0042138">
    <property type="term" value="P:meiotic DNA double-strand break formation"/>
    <property type="evidence" value="ECO:0007669"/>
    <property type="project" value="TreeGrafter"/>
</dbReference>
<evidence type="ECO:0000256" key="8">
    <source>
        <dbReference type="ARBA" id="ARBA00023125"/>
    </source>
</evidence>
<evidence type="ECO:0000256" key="3">
    <source>
        <dbReference type="ARBA" id="ARBA00006559"/>
    </source>
</evidence>
<dbReference type="InterPro" id="IPR002815">
    <property type="entry name" value="Spo11/TopoVI_A"/>
</dbReference>
<evidence type="ECO:0000256" key="4">
    <source>
        <dbReference type="ARBA" id="ARBA00012895"/>
    </source>
</evidence>
<keyword evidence="9" id="KW-0413">Isomerase</keyword>
<dbReference type="GO" id="GO:0003918">
    <property type="term" value="F:DNA topoisomerase type II (double strand cut, ATP-hydrolyzing) activity"/>
    <property type="evidence" value="ECO:0007669"/>
    <property type="project" value="UniProtKB-EC"/>
</dbReference>
<comment type="catalytic activity">
    <reaction evidence="1">
        <text>ATP-dependent breakage, passage and rejoining of double-stranded DNA.</text>
        <dbReference type="EC" id="5.6.2.2"/>
    </reaction>
</comment>
<keyword evidence="14" id="KW-1185">Reference proteome</keyword>
<name>A0AAV4ZZP9_9AGAM</name>
<dbReference type="GO" id="GO:0003677">
    <property type="term" value="F:DNA binding"/>
    <property type="evidence" value="ECO:0007669"/>
    <property type="project" value="UniProtKB-KW"/>
</dbReference>
<dbReference type="GO" id="GO:0005524">
    <property type="term" value="F:ATP binding"/>
    <property type="evidence" value="ECO:0007669"/>
    <property type="project" value="InterPro"/>
</dbReference>
<dbReference type="InterPro" id="IPR036388">
    <property type="entry name" value="WH-like_DNA-bd_sf"/>
</dbReference>
<protein>
    <recommendedName>
        <fullName evidence="4">DNA topoisomerase (ATP-hydrolyzing)</fullName>
        <ecNumber evidence="4">5.6.2.2</ecNumber>
    </recommendedName>
</protein>
<feature type="region of interest" description="Disordered" evidence="10">
    <location>
        <begin position="349"/>
        <end position="368"/>
    </location>
</feature>
<evidence type="ECO:0000256" key="6">
    <source>
        <dbReference type="ARBA" id="ARBA00022842"/>
    </source>
</evidence>
<comment type="caution">
    <text evidence="13">The sequence shown here is derived from an EMBL/GenBank/DDBJ whole genome shotgun (WGS) entry which is preliminary data.</text>
</comment>
<dbReference type="InterPro" id="IPR034136">
    <property type="entry name" value="TOPRIM_Topo6A/Spo11"/>
</dbReference>
<dbReference type="Proteomes" id="UP001050691">
    <property type="component" value="Unassembled WGS sequence"/>
</dbReference>
<feature type="domain" description="Spo11/DNA topoisomerase VI subunit A N-terminal" evidence="11">
    <location>
        <begin position="77"/>
        <end position="124"/>
    </location>
</feature>
<feature type="domain" description="Topoisomerase 6 subunit A/Spo11 TOPRIM" evidence="12">
    <location>
        <begin position="181"/>
        <end position="272"/>
    </location>
</feature>
<evidence type="ECO:0000313" key="13">
    <source>
        <dbReference type="EMBL" id="GJJ06499.1"/>
    </source>
</evidence>
<dbReference type="GO" id="GO:0046872">
    <property type="term" value="F:metal ion binding"/>
    <property type="evidence" value="ECO:0007669"/>
    <property type="project" value="UniProtKB-KW"/>
</dbReference>
<reference evidence="13" key="1">
    <citation type="submission" date="2021-10" db="EMBL/GenBank/DDBJ databases">
        <title>De novo Genome Assembly of Clathrus columnatus (Basidiomycota, Fungi) Using Illumina and Nanopore Sequence Data.</title>
        <authorList>
            <person name="Ogiso-Tanaka E."/>
            <person name="Itagaki H."/>
            <person name="Hosoya T."/>
            <person name="Hosaka K."/>
        </authorList>
    </citation>
    <scope>NUCLEOTIDE SEQUENCE</scope>
    <source>
        <strain evidence="13">MO-923</strain>
    </source>
</reference>
<keyword evidence="7" id="KW-0799">Topoisomerase</keyword>
<evidence type="ECO:0000256" key="10">
    <source>
        <dbReference type="SAM" id="MobiDB-lite"/>
    </source>
</evidence>
<dbReference type="GO" id="GO:0000706">
    <property type="term" value="P:meiotic DNA double-strand break processing"/>
    <property type="evidence" value="ECO:0007669"/>
    <property type="project" value="TreeGrafter"/>
</dbReference>
<gene>
    <name evidence="13" type="ORF">Clacol_000691</name>
</gene>
<dbReference type="AlphaFoldDB" id="A0AAV4ZZP9"/>
<evidence type="ECO:0000256" key="7">
    <source>
        <dbReference type="ARBA" id="ARBA00023029"/>
    </source>
</evidence>
<dbReference type="GO" id="GO:0000228">
    <property type="term" value="C:nuclear chromosome"/>
    <property type="evidence" value="ECO:0007669"/>
    <property type="project" value="TreeGrafter"/>
</dbReference>
<evidence type="ECO:0000313" key="14">
    <source>
        <dbReference type="Proteomes" id="UP001050691"/>
    </source>
</evidence>
<dbReference type="PANTHER" id="PTHR10848">
    <property type="entry name" value="MEIOTIC RECOMBINATION PROTEIN SPO11"/>
    <property type="match status" value="1"/>
</dbReference>
<dbReference type="Pfam" id="PF04406">
    <property type="entry name" value="TP6A_N"/>
    <property type="match status" value="1"/>
</dbReference>
<sequence>MDDSDFEIEDSVEDSPFFQNVDIFSEFDISIDLLDSASDISIWEDDRYEESDQELELEEFVLNFIEQLQRDEIPIQLTLMKKTNTREIYYRDVALFKNQTVVNDVKLIELITHTLGVPRKSLNVRASAKGLFCGSGLRIGLKRGDTIQGTDSEGLLIPPSEEIAWLKTSENIAWVLVVEKEGKGYPDFATLELTRQLSLMLPESVPIGAIMDCDPYGLEIFSMYKFGGGARDERFATSRIECLGVWTSEILSAGIHRDSLLPLTKHDTKKVGCLSSALNTSYPLYSVLGNANAVFPRYVSSMEARAVANDVQSSKGGNGDTAIHPPQPNTISRYWPRIRFLVPSPLSARKDETPYHGQSRRRHHTSIS</sequence>
<evidence type="ECO:0000256" key="1">
    <source>
        <dbReference type="ARBA" id="ARBA00000185"/>
    </source>
</evidence>
<keyword evidence="6" id="KW-0460">Magnesium</keyword>
<dbReference type="GO" id="GO:0007131">
    <property type="term" value="P:reciprocal meiotic recombination"/>
    <property type="evidence" value="ECO:0007669"/>
    <property type="project" value="TreeGrafter"/>
</dbReference>
<feature type="compositionally biased region" description="Basic residues" evidence="10">
    <location>
        <begin position="358"/>
        <end position="368"/>
    </location>
</feature>
<comment type="cofactor">
    <cofactor evidence="2">
        <name>Mg(2+)</name>
        <dbReference type="ChEBI" id="CHEBI:18420"/>
    </cofactor>
</comment>
<comment type="similarity">
    <text evidence="3">Belongs to the TOP6A family.</text>
</comment>
<dbReference type="EMBL" id="BPWL01000001">
    <property type="protein sequence ID" value="GJJ06499.1"/>
    <property type="molecule type" value="Genomic_DNA"/>
</dbReference>
<keyword evidence="5" id="KW-0479">Metal-binding</keyword>
<dbReference type="Pfam" id="PF21180">
    <property type="entry name" value="TOP6A-Spo11_Toprim"/>
    <property type="match status" value="1"/>
</dbReference>
<evidence type="ECO:0000259" key="11">
    <source>
        <dbReference type="Pfam" id="PF04406"/>
    </source>
</evidence>
<dbReference type="InterPro" id="IPR013049">
    <property type="entry name" value="Spo11/TopoVI_A_N"/>
</dbReference>
<evidence type="ECO:0000256" key="9">
    <source>
        <dbReference type="ARBA" id="ARBA00023235"/>
    </source>
</evidence>
<dbReference type="PANTHER" id="PTHR10848:SF0">
    <property type="entry name" value="MEIOTIC RECOMBINATION PROTEIN SPO11"/>
    <property type="match status" value="1"/>
</dbReference>
<dbReference type="Gene3D" id="3.40.1360.10">
    <property type="match status" value="1"/>
</dbReference>
<keyword evidence="8" id="KW-0238">DNA-binding</keyword>
<evidence type="ECO:0000259" key="12">
    <source>
        <dbReference type="Pfam" id="PF21180"/>
    </source>
</evidence>
<proteinExistence type="inferred from homology"/>
<dbReference type="EC" id="5.6.2.2" evidence="4"/>
<dbReference type="Gene3D" id="1.10.10.10">
    <property type="entry name" value="Winged helix-like DNA-binding domain superfamily/Winged helix DNA-binding domain"/>
    <property type="match status" value="1"/>
</dbReference>